<keyword evidence="4 7" id="KW-1133">Transmembrane helix</keyword>
<dbReference type="PROSITE" id="PS00456">
    <property type="entry name" value="NA_SOLUT_SYMP_1"/>
    <property type="match status" value="1"/>
</dbReference>
<sequence length="532" mass="58253">MNSELIIILASFLVFTGGVAFFTWYSLRKTNLTSSDGYFLGGRSLTGTVIAGSMLLTNISSEHLIGMNGNSYVNGFIVIAWEVTSSIALVIAAIFFVPKYLKMGLTTIPQFLENRFDGLTRTMVAAILIFSFVVTLLPIVLYSGAIGIESLFGVSEALGVSKSEGLWITVVIIGVIGSIYAIFGGLKAVAYSDTINGFGLLIGGLLIPVLALLAIGDNNIWDGLVKVYDYAPEKFNVVGARDSVLPFEVLFTGLIINQLYFWGMNQTIIQRALGAKNLKEAQKGLLITGLFKILIPLIIVLPGVICYYYFQDTYFDQQDTVYPQLVKKVLPVWLIGFFAAVIMGAVLSTFNSVLNSVATLFSIDIYKKHIAKNVSDTKLVKIGKVTSAILAVVAIFAAPMVANASDGLYQLLQELNGIFFIPIASILLAGFFMKKVSAMGAKVALMFGLSFYIFMTWGYTSHGIHFVHLWGIEFLLNVAIMYSVSHFYPNKNNYEITDVGAVNLTTWKYTIPMSIGLCAVTVLIYVLLWNNQ</sequence>
<dbReference type="NCBIfam" id="NF007790">
    <property type="entry name" value="PRK10484.1"/>
    <property type="match status" value="1"/>
</dbReference>
<evidence type="ECO:0000313" key="8">
    <source>
        <dbReference type="EMBL" id="RAJ11432.1"/>
    </source>
</evidence>
<dbReference type="RefSeq" id="WP_245946361.1">
    <property type="nucleotide sequence ID" value="NZ_QLLN01000004.1"/>
</dbReference>
<dbReference type="PANTHER" id="PTHR11819:SF195">
    <property type="entry name" value="SODIUM_GLUCOSE COTRANSPORTER 4"/>
    <property type="match status" value="1"/>
</dbReference>
<accession>A0A327R632</accession>
<feature type="transmembrane region" description="Helical" evidence="7">
    <location>
        <begin position="122"/>
        <end position="145"/>
    </location>
</feature>
<feature type="transmembrane region" description="Helical" evidence="7">
    <location>
        <begin position="443"/>
        <end position="460"/>
    </location>
</feature>
<gene>
    <name evidence="8" type="ORF">LV92_02360</name>
</gene>
<feature type="transmembrane region" description="Helical" evidence="7">
    <location>
        <begin position="37"/>
        <end position="56"/>
    </location>
</feature>
<dbReference type="EMBL" id="QLLN01000004">
    <property type="protein sequence ID" value="RAJ11432.1"/>
    <property type="molecule type" value="Genomic_DNA"/>
</dbReference>
<dbReference type="PANTHER" id="PTHR11819">
    <property type="entry name" value="SOLUTE CARRIER FAMILY 5"/>
    <property type="match status" value="1"/>
</dbReference>
<dbReference type="Proteomes" id="UP000249696">
    <property type="component" value="Unassembled WGS sequence"/>
</dbReference>
<feature type="transmembrane region" description="Helical" evidence="7">
    <location>
        <begin position="76"/>
        <end position="101"/>
    </location>
</feature>
<evidence type="ECO:0000313" key="9">
    <source>
        <dbReference type="Proteomes" id="UP000249696"/>
    </source>
</evidence>
<evidence type="ECO:0000256" key="6">
    <source>
        <dbReference type="RuleBase" id="RU362091"/>
    </source>
</evidence>
<dbReference type="GO" id="GO:0005412">
    <property type="term" value="F:D-glucose:sodium symporter activity"/>
    <property type="evidence" value="ECO:0007669"/>
    <property type="project" value="TreeGrafter"/>
</dbReference>
<feature type="transmembrane region" description="Helical" evidence="7">
    <location>
        <begin position="6"/>
        <end position="25"/>
    </location>
</feature>
<dbReference type="PROSITE" id="PS50283">
    <property type="entry name" value="NA_SOLUT_SYMP_3"/>
    <property type="match status" value="1"/>
</dbReference>
<dbReference type="InterPro" id="IPR018212">
    <property type="entry name" value="Na/solute_symporter_CS"/>
</dbReference>
<keyword evidence="9" id="KW-1185">Reference proteome</keyword>
<dbReference type="CDD" id="cd10328">
    <property type="entry name" value="SLC5sbd_YidK"/>
    <property type="match status" value="1"/>
</dbReference>
<feature type="transmembrane region" description="Helical" evidence="7">
    <location>
        <begin position="330"/>
        <end position="361"/>
    </location>
</feature>
<evidence type="ECO:0000256" key="7">
    <source>
        <dbReference type="SAM" id="Phobius"/>
    </source>
</evidence>
<dbReference type="AlphaFoldDB" id="A0A327R632"/>
<comment type="subcellular location">
    <subcellularLocation>
        <location evidence="1">Membrane</location>
        <topology evidence="1">Multi-pass membrane protein</topology>
    </subcellularLocation>
</comment>
<name>A0A327R632_9FLAO</name>
<evidence type="ECO:0000256" key="2">
    <source>
        <dbReference type="ARBA" id="ARBA00006434"/>
    </source>
</evidence>
<dbReference type="Gene3D" id="1.20.1730.10">
    <property type="entry name" value="Sodium/glucose cotransporter"/>
    <property type="match status" value="1"/>
</dbReference>
<feature type="transmembrane region" description="Helical" evidence="7">
    <location>
        <begin position="408"/>
        <end position="431"/>
    </location>
</feature>
<dbReference type="InterPro" id="IPR038377">
    <property type="entry name" value="Na/Glc_symporter_sf"/>
</dbReference>
<proteinExistence type="inferred from homology"/>
<keyword evidence="5 7" id="KW-0472">Membrane</keyword>
<comment type="similarity">
    <text evidence="2 6">Belongs to the sodium:solute symporter (SSF) (TC 2.A.21) family.</text>
</comment>
<dbReference type="Pfam" id="PF00474">
    <property type="entry name" value="SSF"/>
    <property type="match status" value="1"/>
</dbReference>
<dbReference type="InterPro" id="IPR001734">
    <property type="entry name" value="Na/solute_symporter"/>
</dbReference>
<evidence type="ECO:0000256" key="4">
    <source>
        <dbReference type="ARBA" id="ARBA00022989"/>
    </source>
</evidence>
<comment type="caution">
    <text evidence="8">The sequence shown here is derived from an EMBL/GenBank/DDBJ whole genome shotgun (WGS) entry which is preliminary data.</text>
</comment>
<feature type="transmembrane region" description="Helical" evidence="7">
    <location>
        <begin position="284"/>
        <end position="310"/>
    </location>
</feature>
<feature type="transmembrane region" description="Helical" evidence="7">
    <location>
        <begin position="165"/>
        <end position="183"/>
    </location>
</feature>
<feature type="transmembrane region" description="Helical" evidence="7">
    <location>
        <begin position="244"/>
        <end position="263"/>
    </location>
</feature>
<dbReference type="GO" id="GO:0005886">
    <property type="term" value="C:plasma membrane"/>
    <property type="evidence" value="ECO:0007669"/>
    <property type="project" value="TreeGrafter"/>
</dbReference>
<evidence type="ECO:0000256" key="3">
    <source>
        <dbReference type="ARBA" id="ARBA00022692"/>
    </source>
</evidence>
<dbReference type="NCBIfam" id="TIGR00813">
    <property type="entry name" value="sss"/>
    <property type="match status" value="1"/>
</dbReference>
<feature type="transmembrane region" description="Helical" evidence="7">
    <location>
        <begin position="466"/>
        <end position="488"/>
    </location>
</feature>
<feature type="transmembrane region" description="Helical" evidence="7">
    <location>
        <begin position="509"/>
        <end position="529"/>
    </location>
</feature>
<evidence type="ECO:0000256" key="1">
    <source>
        <dbReference type="ARBA" id="ARBA00004141"/>
    </source>
</evidence>
<protein>
    <submittedName>
        <fullName evidence="8">SSS family solute:Na+ symporter</fullName>
    </submittedName>
</protein>
<evidence type="ECO:0000256" key="5">
    <source>
        <dbReference type="ARBA" id="ARBA00023136"/>
    </source>
</evidence>
<feature type="transmembrane region" description="Helical" evidence="7">
    <location>
        <begin position="382"/>
        <end position="402"/>
    </location>
</feature>
<reference evidence="8 9" key="1">
    <citation type="submission" date="2018-06" db="EMBL/GenBank/DDBJ databases">
        <title>Genomic Encyclopedia of Archaeal and Bacterial Type Strains, Phase II (KMG-II): from individual species to whole genera.</title>
        <authorList>
            <person name="Goeker M."/>
        </authorList>
    </citation>
    <scope>NUCLEOTIDE SEQUENCE [LARGE SCALE GENOMIC DNA]</scope>
    <source>
        <strain evidence="8 9">DSM 23522</strain>
    </source>
</reference>
<organism evidence="8 9">
    <name type="scientific">Arenibacter echinorum</name>
    <dbReference type="NCBI Taxonomy" id="440515"/>
    <lineage>
        <taxon>Bacteria</taxon>
        <taxon>Pseudomonadati</taxon>
        <taxon>Bacteroidota</taxon>
        <taxon>Flavobacteriia</taxon>
        <taxon>Flavobacteriales</taxon>
        <taxon>Flavobacteriaceae</taxon>
        <taxon>Arenibacter</taxon>
    </lineage>
</organism>
<keyword evidence="3 7" id="KW-0812">Transmembrane</keyword>
<feature type="transmembrane region" description="Helical" evidence="7">
    <location>
        <begin position="195"/>
        <end position="215"/>
    </location>
</feature>